<dbReference type="SMART" id="SM00421">
    <property type="entry name" value="HTH_LUXR"/>
    <property type="match status" value="1"/>
</dbReference>
<organism evidence="5 6">
    <name type="scientific">Pseudooceanicola nanhaiensis</name>
    <dbReference type="NCBI Taxonomy" id="375761"/>
    <lineage>
        <taxon>Bacteria</taxon>
        <taxon>Pseudomonadati</taxon>
        <taxon>Pseudomonadota</taxon>
        <taxon>Alphaproteobacteria</taxon>
        <taxon>Rhodobacterales</taxon>
        <taxon>Paracoccaceae</taxon>
        <taxon>Pseudooceanicola</taxon>
    </lineage>
</organism>
<dbReference type="GO" id="GO:0003677">
    <property type="term" value="F:DNA binding"/>
    <property type="evidence" value="ECO:0007669"/>
    <property type="project" value="UniProtKB-KW"/>
</dbReference>
<dbReference type="Pfam" id="PF00196">
    <property type="entry name" value="GerE"/>
    <property type="match status" value="1"/>
</dbReference>
<proteinExistence type="predicted"/>
<dbReference type="PROSITE" id="PS00622">
    <property type="entry name" value="HTH_LUXR_1"/>
    <property type="match status" value="1"/>
</dbReference>
<evidence type="ECO:0000313" key="5">
    <source>
        <dbReference type="EMBL" id="GGL83500.1"/>
    </source>
</evidence>
<dbReference type="PANTHER" id="PTHR44688">
    <property type="entry name" value="DNA-BINDING TRANSCRIPTIONAL ACTIVATOR DEVR_DOSR"/>
    <property type="match status" value="1"/>
</dbReference>
<dbReference type="InterPro" id="IPR000792">
    <property type="entry name" value="Tscrpt_reg_LuxR_C"/>
</dbReference>
<dbReference type="Proteomes" id="UP000649829">
    <property type="component" value="Unassembled WGS sequence"/>
</dbReference>
<keyword evidence="1" id="KW-0805">Transcription regulation</keyword>
<reference evidence="5" key="2">
    <citation type="submission" date="2020-09" db="EMBL/GenBank/DDBJ databases">
        <authorList>
            <person name="Sun Q."/>
            <person name="Zhou Y."/>
        </authorList>
    </citation>
    <scope>NUCLEOTIDE SEQUENCE</scope>
    <source>
        <strain evidence="5">CGMCC 1.6293</strain>
    </source>
</reference>
<name>A0A917WA71_9RHOB</name>
<dbReference type="EMBL" id="BMLF01000001">
    <property type="protein sequence ID" value="GGL83500.1"/>
    <property type="molecule type" value="Genomic_DNA"/>
</dbReference>
<dbReference type="InterPro" id="IPR036388">
    <property type="entry name" value="WH-like_DNA-bd_sf"/>
</dbReference>
<protein>
    <recommendedName>
        <fullName evidence="4">HTH luxR-type domain-containing protein</fullName>
    </recommendedName>
</protein>
<reference evidence="5" key="1">
    <citation type="journal article" date="2014" name="Int. J. Syst. Evol. Microbiol.">
        <title>Complete genome sequence of Corynebacterium casei LMG S-19264T (=DSM 44701T), isolated from a smear-ripened cheese.</title>
        <authorList>
            <consortium name="US DOE Joint Genome Institute (JGI-PGF)"/>
            <person name="Walter F."/>
            <person name="Albersmeier A."/>
            <person name="Kalinowski J."/>
            <person name="Ruckert C."/>
        </authorList>
    </citation>
    <scope>NUCLEOTIDE SEQUENCE</scope>
    <source>
        <strain evidence="5">CGMCC 1.6293</strain>
    </source>
</reference>
<dbReference type="PANTHER" id="PTHR44688:SF16">
    <property type="entry name" value="DNA-BINDING TRANSCRIPTIONAL ACTIVATOR DEVR_DOSR"/>
    <property type="match status" value="1"/>
</dbReference>
<evidence type="ECO:0000256" key="2">
    <source>
        <dbReference type="ARBA" id="ARBA00023125"/>
    </source>
</evidence>
<feature type="domain" description="HTH luxR-type" evidence="4">
    <location>
        <begin position="138"/>
        <end position="203"/>
    </location>
</feature>
<gene>
    <name evidence="5" type="ORF">GCM10011534_01830</name>
</gene>
<keyword evidence="6" id="KW-1185">Reference proteome</keyword>
<dbReference type="RefSeq" id="WP_028285154.1">
    <property type="nucleotide sequence ID" value="NZ_JAYMDU010000001.1"/>
</dbReference>
<accession>A0A917WA71</accession>
<dbReference type="SUPFAM" id="SSF46894">
    <property type="entry name" value="C-terminal effector domain of the bipartite response regulators"/>
    <property type="match status" value="1"/>
</dbReference>
<evidence type="ECO:0000256" key="1">
    <source>
        <dbReference type="ARBA" id="ARBA00023015"/>
    </source>
</evidence>
<dbReference type="GO" id="GO:0006355">
    <property type="term" value="P:regulation of DNA-templated transcription"/>
    <property type="evidence" value="ECO:0007669"/>
    <property type="project" value="InterPro"/>
</dbReference>
<keyword evidence="2" id="KW-0238">DNA-binding</keyword>
<sequence>MEMEFRTRCVQAVSLDRLESLYPDYPDLRLLIVDEDLADDLLERADAYRALNRTAMIALGYRDVEIARHHYGRTREAGGAPIGYLSMNAPMEVLLSSMRMLFHGEYFLPQGLLGIAPPGTPAPDTAAPPAPAATGAETCEKLSRLTGREKEILELVSSGNSNKQIARQLGITEHTVKLHMHNMFGKFGVSNRTAAANMYFAAQSQNALR</sequence>
<dbReference type="InterPro" id="IPR016032">
    <property type="entry name" value="Sig_transdc_resp-reg_C-effctor"/>
</dbReference>
<dbReference type="AlphaFoldDB" id="A0A917WA71"/>
<evidence type="ECO:0000256" key="3">
    <source>
        <dbReference type="ARBA" id="ARBA00023163"/>
    </source>
</evidence>
<dbReference type="PRINTS" id="PR00038">
    <property type="entry name" value="HTHLUXR"/>
</dbReference>
<dbReference type="CDD" id="cd06170">
    <property type="entry name" value="LuxR_C_like"/>
    <property type="match status" value="1"/>
</dbReference>
<keyword evidence="3" id="KW-0804">Transcription</keyword>
<dbReference type="Gene3D" id="1.10.10.10">
    <property type="entry name" value="Winged helix-like DNA-binding domain superfamily/Winged helix DNA-binding domain"/>
    <property type="match status" value="1"/>
</dbReference>
<comment type="caution">
    <text evidence="5">The sequence shown here is derived from an EMBL/GenBank/DDBJ whole genome shotgun (WGS) entry which is preliminary data.</text>
</comment>
<dbReference type="PROSITE" id="PS50043">
    <property type="entry name" value="HTH_LUXR_2"/>
    <property type="match status" value="1"/>
</dbReference>
<evidence type="ECO:0000259" key="4">
    <source>
        <dbReference type="PROSITE" id="PS50043"/>
    </source>
</evidence>
<evidence type="ECO:0000313" key="6">
    <source>
        <dbReference type="Proteomes" id="UP000649829"/>
    </source>
</evidence>